<proteinExistence type="predicted"/>
<organism evidence="1 2">
    <name type="scientific">Acacia crassicarpa</name>
    <name type="common">northern wattle</name>
    <dbReference type="NCBI Taxonomy" id="499986"/>
    <lineage>
        <taxon>Eukaryota</taxon>
        <taxon>Viridiplantae</taxon>
        <taxon>Streptophyta</taxon>
        <taxon>Embryophyta</taxon>
        <taxon>Tracheophyta</taxon>
        <taxon>Spermatophyta</taxon>
        <taxon>Magnoliopsida</taxon>
        <taxon>eudicotyledons</taxon>
        <taxon>Gunneridae</taxon>
        <taxon>Pentapetalae</taxon>
        <taxon>rosids</taxon>
        <taxon>fabids</taxon>
        <taxon>Fabales</taxon>
        <taxon>Fabaceae</taxon>
        <taxon>Caesalpinioideae</taxon>
        <taxon>mimosoid clade</taxon>
        <taxon>Acacieae</taxon>
        <taxon>Acacia</taxon>
    </lineage>
</organism>
<dbReference type="AlphaFoldDB" id="A0AAE1JKC7"/>
<name>A0AAE1JKC7_9FABA</name>
<reference evidence="1" key="1">
    <citation type="submission" date="2023-10" db="EMBL/GenBank/DDBJ databases">
        <title>Chromosome-level genome of the transformable northern wattle, Acacia crassicarpa.</title>
        <authorList>
            <person name="Massaro I."/>
            <person name="Sinha N.R."/>
            <person name="Poethig S."/>
            <person name="Leichty A.R."/>
        </authorList>
    </citation>
    <scope>NUCLEOTIDE SEQUENCE</scope>
    <source>
        <strain evidence="1">Acra3RX</strain>
        <tissue evidence="1">Leaf</tissue>
    </source>
</reference>
<evidence type="ECO:0000313" key="1">
    <source>
        <dbReference type="EMBL" id="KAK4269972.1"/>
    </source>
</evidence>
<protein>
    <submittedName>
        <fullName evidence="1">Uncharacterized protein</fullName>
    </submittedName>
</protein>
<evidence type="ECO:0000313" key="2">
    <source>
        <dbReference type="Proteomes" id="UP001293593"/>
    </source>
</evidence>
<gene>
    <name evidence="1" type="ORF">QN277_023063</name>
</gene>
<keyword evidence="2" id="KW-1185">Reference proteome</keyword>
<comment type="caution">
    <text evidence="1">The sequence shown here is derived from an EMBL/GenBank/DDBJ whole genome shotgun (WGS) entry which is preliminary data.</text>
</comment>
<sequence length="113" mass="12925">MLYTYIYLDIYRGEPSLNQIFPNQIFIVVVSSIQSSVVGGLFHSLLQSDTIDFPDTLPLSLSLVTISHFFLPRSDRQDNVTECLNGSQGARIYMGLKVQSEEEDVQREYERMV</sequence>
<dbReference type="Proteomes" id="UP001293593">
    <property type="component" value="Unassembled WGS sequence"/>
</dbReference>
<accession>A0AAE1JKC7</accession>
<dbReference type="EMBL" id="JAWXYG010000006">
    <property type="protein sequence ID" value="KAK4269972.1"/>
    <property type="molecule type" value="Genomic_DNA"/>
</dbReference>